<evidence type="ECO:0000313" key="5">
    <source>
        <dbReference type="Proteomes" id="UP000799324"/>
    </source>
</evidence>
<protein>
    <recommendedName>
        <fullName evidence="3">Zn(2)-C6 fungal-type domain-containing protein</fullName>
    </recommendedName>
</protein>
<feature type="compositionally biased region" description="Low complexity" evidence="2">
    <location>
        <begin position="347"/>
        <end position="357"/>
    </location>
</feature>
<dbReference type="GO" id="GO:0008270">
    <property type="term" value="F:zinc ion binding"/>
    <property type="evidence" value="ECO:0007669"/>
    <property type="project" value="InterPro"/>
</dbReference>
<dbReference type="InterPro" id="IPR001138">
    <property type="entry name" value="Zn2Cys6_DnaBD"/>
</dbReference>
<dbReference type="SMART" id="SM00066">
    <property type="entry name" value="GAL4"/>
    <property type="match status" value="1"/>
</dbReference>
<feature type="domain" description="Zn(2)-C6 fungal-type" evidence="3">
    <location>
        <begin position="7"/>
        <end position="39"/>
    </location>
</feature>
<dbReference type="PROSITE" id="PS50048">
    <property type="entry name" value="ZN2_CY6_FUNGAL_2"/>
    <property type="match status" value="1"/>
</dbReference>
<feature type="compositionally biased region" description="Polar residues" evidence="2">
    <location>
        <begin position="151"/>
        <end position="167"/>
    </location>
</feature>
<evidence type="ECO:0000259" key="3">
    <source>
        <dbReference type="PROSITE" id="PS50048"/>
    </source>
</evidence>
<dbReference type="Gene3D" id="4.10.240.10">
    <property type="entry name" value="Zn(2)-C6 fungal-type DNA-binding domain"/>
    <property type="match status" value="1"/>
</dbReference>
<proteinExistence type="predicted"/>
<evidence type="ECO:0000256" key="1">
    <source>
        <dbReference type="ARBA" id="ARBA00023242"/>
    </source>
</evidence>
<dbReference type="CDD" id="cd00067">
    <property type="entry name" value="GAL4"/>
    <property type="match status" value="1"/>
</dbReference>
<dbReference type="SUPFAM" id="SSF57701">
    <property type="entry name" value="Zn2/Cys6 DNA-binding domain"/>
    <property type="match status" value="1"/>
</dbReference>
<name>A0A6A6TBN9_9PLEO</name>
<keyword evidence="1" id="KW-0539">Nucleus</keyword>
<evidence type="ECO:0000313" key="4">
    <source>
        <dbReference type="EMBL" id="KAF2656308.1"/>
    </source>
</evidence>
<gene>
    <name evidence="4" type="ORF">K491DRAFT_393952</name>
</gene>
<evidence type="ECO:0000256" key="2">
    <source>
        <dbReference type="SAM" id="MobiDB-lite"/>
    </source>
</evidence>
<dbReference type="Pfam" id="PF00172">
    <property type="entry name" value="Zn_clus"/>
    <property type="match status" value="1"/>
</dbReference>
<reference evidence="4" key="1">
    <citation type="journal article" date="2020" name="Stud. Mycol.">
        <title>101 Dothideomycetes genomes: a test case for predicting lifestyles and emergence of pathogens.</title>
        <authorList>
            <person name="Haridas S."/>
            <person name="Albert R."/>
            <person name="Binder M."/>
            <person name="Bloem J."/>
            <person name="Labutti K."/>
            <person name="Salamov A."/>
            <person name="Andreopoulos B."/>
            <person name="Baker S."/>
            <person name="Barry K."/>
            <person name="Bills G."/>
            <person name="Bluhm B."/>
            <person name="Cannon C."/>
            <person name="Castanera R."/>
            <person name="Culley D."/>
            <person name="Daum C."/>
            <person name="Ezra D."/>
            <person name="Gonzalez J."/>
            <person name="Henrissat B."/>
            <person name="Kuo A."/>
            <person name="Liang C."/>
            <person name="Lipzen A."/>
            <person name="Lutzoni F."/>
            <person name="Magnuson J."/>
            <person name="Mondo S."/>
            <person name="Nolan M."/>
            <person name="Ohm R."/>
            <person name="Pangilinan J."/>
            <person name="Park H.-J."/>
            <person name="Ramirez L."/>
            <person name="Alfaro M."/>
            <person name="Sun H."/>
            <person name="Tritt A."/>
            <person name="Yoshinaga Y."/>
            <person name="Zwiers L.-H."/>
            <person name="Turgeon B."/>
            <person name="Goodwin S."/>
            <person name="Spatafora J."/>
            <person name="Crous P."/>
            <person name="Grigoriev I."/>
        </authorList>
    </citation>
    <scope>NUCLEOTIDE SEQUENCE</scope>
    <source>
        <strain evidence="4">CBS 122681</strain>
    </source>
</reference>
<feature type="region of interest" description="Disordered" evidence="2">
    <location>
        <begin position="342"/>
        <end position="370"/>
    </location>
</feature>
<dbReference type="GO" id="GO:0000981">
    <property type="term" value="F:DNA-binding transcription factor activity, RNA polymerase II-specific"/>
    <property type="evidence" value="ECO:0007669"/>
    <property type="project" value="InterPro"/>
</dbReference>
<feature type="region of interest" description="Disordered" evidence="2">
    <location>
        <begin position="130"/>
        <end position="174"/>
    </location>
</feature>
<dbReference type="Proteomes" id="UP000799324">
    <property type="component" value="Unassembled WGS sequence"/>
</dbReference>
<dbReference type="OrthoDB" id="4869961at2759"/>
<keyword evidence="5" id="KW-1185">Reference proteome</keyword>
<sequence>MGSSREACDRCHAMKTRCSRAQNSLECVRCIRLGISCTYSPPGRTGRPLGRKRIRTTFDEDNVFSQANAGIARALYNTSTPHLDMGAVVDGYSTNNLGSLEFFDFAAQPNNSADSTPFFPLDHLFPENYSQPTDSTLVGTPPDPSAFHNLAPSTNSAGSEASRTTPSEEPEVNQEDLLLRLLDIQGRLAKLVKSLNSEPHAPENVEDIYRASEILISILESVDDGSALRSPHSPAKPVGVFVSLFLSSYFSLIHAYEVLVGILRNDLNGNKEYTTPSNQSSSTNSSGNQNVLQGSVPSISIGAVRLAMPKKAFAEVNLHLVAQTVQHVKAAMQRCAARISAARKDNASGSDASAGESSKPDPKDESSDPLIELAQLGISELSLREDNLISHLRSSSGT</sequence>
<organism evidence="4 5">
    <name type="scientific">Lophiostoma macrostomum CBS 122681</name>
    <dbReference type="NCBI Taxonomy" id="1314788"/>
    <lineage>
        <taxon>Eukaryota</taxon>
        <taxon>Fungi</taxon>
        <taxon>Dikarya</taxon>
        <taxon>Ascomycota</taxon>
        <taxon>Pezizomycotina</taxon>
        <taxon>Dothideomycetes</taxon>
        <taxon>Pleosporomycetidae</taxon>
        <taxon>Pleosporales</taxon>
        <taxon>Lophiostomataceae</taxon>
        <taxon>Lophiostoma</taxon>
    </lineage>
</organism>
<dbReference type="InterPro" id="IPR036864">
    <property type="entry name" value="Zn2-C6_fun-type_DNA-bd_sf"/>
</dbReference>
<dbReference type="PROSITE" id="PS00463">
    <property type="entry name" value="ZN2_CY6_FUNGAL_1"/>
    <property type="match status" value="1"/>
</dbReference>
<dbReference type="EMBL" id="MU004338">
    <property type="protein sequence ID" value="KAF2656308.1"/>
    <property type="molecule type" value="Genomic_DNA"/>
</dbReference>
<dbReference type="AlphaFoldDB" id="A0A6A6TBN9"/>
<accession>A0A6A6TBN9</accession>